<evidence type="ECO:0000313" key="3">
    <source>
        <dbReference type="EMBL" id="BBN04838.1"/>
    </source>
</evidence>
<sequence length="545" mass="61997">MKSSSIRTDDTMEGSSRPGQSEPWVMSIPDEINKHVHEIRQAYDRDQGGHEKTCMYLIPRRIWDAGKDDYRVQIIHFGLYGRNQVEMDIIDKVRVRVVSSFMEQFNLKWKGLCEKVVGSEENAQTFLDLYNETFRDRHLNASSAMSSLTLDAVFLTVFLCTKICSKLREPSEGLEQLQELRQIFTEVGVASDLHQIFSDVWLVKNQIPLELIGKVLSLVKDAPSPEDLIKATVDEALSRFKLPCPPFRRADVTLEIEKADVPPRFLDCKHLLECLYNTMCPPGESNVSTQHTERLSSANECWTTCGRICGSCTKHATTSSGTGEPQSQTGSFQKTDRWISFRKALELQKAGIRVRGIDACVTGSAFERSTFHFTAVLSLPKIHVTVDTRRILRNLCAYELAKTTSPHSRKLIGYLSVLDHLIDTADDVRFLRRLHSSVLSVSLPGDDADQQVADLFNNLLRGYSSTDIQYTDDLRKLHNDVSFLFENELRNISILYLGRIRHEAERFLRRLIDRPWLIYSLLAAVLLLAMTGVQTVYTILGHHSR</sequence>
<feature type="region of interest" description="Disordered" evidence="1">
    <location>
        <begin position="1"/>
        <end position="25"/>
    </location>
</feature>
<evidence type="ECO:0000256" key="2">
    <source>
        <dbReference type="SAM" id="Phobius"/>
    </source>
</evidence>
<dbReference type="EMBL" id="AP019868">
    <property type="protein sequence ID" value="BBN04838.1"/>
    <property type="molecule type" value="Genomic_DNA"/>
</dbReference>
<gene>
    <name evidence="3" type="ORF">Mp_3g08060</name>
</gene>
<evidence type="ECO:0000256" key="1">
    <source>
        <dbReference type="SAM" id="MobiDB-lite"/>
    </source>
</evidence>
<protein>
    <submittedName>
        <fullName evidence="3">Uncharacterized protein</fullName>
    </submittedName>
</protein>
<name>A0AAF6AYK4_MARPO</name>
<dbReference type="Pfam" id="PF03140">
    <property type="entry name" value="DUF247"/>
    <property type="match status" value="1"/>
</dbReference>
<keyword evidence="2" id="KW-1133">Transmembrane helix</keyword>
<accession>A0AAF6AYK4</accession>
<keyword evidence="2" id="KW-0472">Membrane</keyword>
<evidence type="ECO:0000313" key="4">
    <source>
        <dbReference type="Proteomes" id="UP001162541"/>
    </source>
</evidence>
<dbReference type="AlphaFoldDB" id="A0AAF6AYK4"/>
<keyword evidence="2" id="KW-0812">Transmembrane</keyword>
<reference evidence="4" key="1">
    <citation type="journal article" date="2020" name="Curr. Biol.">
        <title>Chromatin organization in early land plants reveals an ancestral association between H3K27me3, transposons, and constitutive heterochromatin.</title>
        <authorList>
            <person name="Montgomery S.A."/>
            <person name="Tanizawa Y."/>
            <person name="Galik B."/>
            <person name="Wang N."/>
            <person name="Ito T."/>
            <person name="Mochizuki T."/>
            <person name="Akimcheva S."/>
            <person name="Bowman J.L."/>
            <person name="Cognat V."/>
            <person name="Marechal-Drouard L."/>
            <person name="Ekker H."/>
            <person name="Hong S.F."/>
            <person name="Kohchi T."/>
            <person name="Lin S.S."/>
            <person name="Liu L.D."/>
            <person name="Nakamura Y."/>
            <person name="Valeeva L.R."/>
            <person name="Shakirov E.V."/>
            <person name="Shippen D.E."/>
            <person name="Wei W.L."/>
            <person name="Yagura M."/>
            <person name="Yamaoka S."/>
            <person name="Yamato K.T."/>
            <person name="Liu C."/>
            <person name="Berger F."/>
        </authorList>
    </citation>
    <scope>NUCLEOTIDE SEQUENCE [LARGE SCALE GENOMIC DNA]</scope>
    <source>
        <strain evidence="4">Tak-1</strain>
    </source>
</reference>
<dbReference type="Proteomes" id="UP001162541">
    <property type="component" value="Chromosome 3"/>
</dbReference>
<dbReference type="PANTHER" id="PTHR31549">
    <property type="entry name" value="PROTEIN, PUTATIVE (DUF247)-RELATED-RELATED"/>
    <property type="match status" value="1"/>
</dbReference>
<organism evidence="3 4">
    <name type="scientific">Marchantia polymorpha subsp. ruderalis</name>
    <dbReference type="NCBI Taxonomy" id="1480154"/>
    <lineage>
        <taxon>Eukaryota</taxon>
        <taxon>Viridiplantae</taxon>
        <taxon>Streptophyta</taxon>
        <taxon>Embryophyta</taxon>
        <taxon>Marchantiophyta</taxon>
        <taxon>Marchantiopsida</taxon>
        <taxon>Marchantiidae</taxon>
        <taxon>Marchantiales</taxon>
        <taxon>Marchantiaceae</taxon>
        <taxon>Marchantia</taxon>
    </lineage>
</organism>
<feature type="transmembrane region" description="Helical" evidence="2">
    <location>
        <begin position="516"/>
        <end position="540"/>
    </location>
</feature>
<dbReference type="InterPro" id="IPR004158">
    <property type="entry name" value="DUF247_pln"/>
</dbReference>
<proteinExistence type="predicted"/>
<dbReference type="PANTHER" id="PTHR31549:SF25">
    <property type="entry name" value="PROTEIN, PUTATIVE (DUF247)-RELATED"/>
    <property type="match status" value="1"/>
</dbReference>